<name>A0A8J3FFX1_9FLAO</name>
<keyword evidence="11" id="KW-1185">Reference proteome</keyword>
<keyword evidence="6 8" id="KW-1133">Transmembrane helix</keyword>
<keyword evidence="2" id="KW-0328">Glycosyltransferase</keyword>
<evidence type="ECO:0000256" key="1">
    <source>
        <dbReference type="ARBA" id="ARBA00022475"/>
    </source>
</evidence>
<reference evidence="10" key="2">
    <citation type="submission" date="2020-09" db="EMBL/GenBank/DDBJ databases">
        <authorList>
            <person name="Sun Q."/>
            <person name="Ohkuma M."/>
        </authorList>
    </citation>
    <scope>NUCLEOTIDE SEQUENCE</scope>
    <source>
        <strain evidence="10">JCM 12862</strain>
    </source>
</reference>
<keyword evidence="4 8" id="KW-0812">Transmembrane</keyword>
<organism evidence="10 11">
    <name type="scientific">Yeosuana aromativorans</name>
    <dbReference type="NCBI Taxonomy" id="288019"/>
    <lineage>
        <taxon>Bacteria</taxon>
        <taxon>Pseudomonadati</taxon>
        <taxon>Bacteroidota</taxon>
        <taxon>Flavobacteriia</taxon>
        <taxon>Flavobacteriales</taxon>
        <taxon>Flavobacteriaceae</taxon>
        <taxon>Yeosuana</taxon>
    </lineage>
</organism>
<dbReference type="Gene3D" id="3.90.550.10">
    <property type="entry name" value="Spore Coat Polysaccharide Biosynthesis Protein SpsA, Chain A"/>
    <property type="match status" value="1"/>
</dbReference>
<dbReference type="GO" id="GO:0099621">
    <property type="term" value="F:undecaprenyl-phosphate 4-deoxy-4-formamido-L-arabinose transferase activity"/>
    <property type="evidence" value="ECO:0007669"/>
    <property type="project" value="TreeGrafter"/>
</dbReference>
<evidence type="ECO:0000259" key="9">
    <source>
        <dbReference type="Pfam" id="PF00535"/>
    </source>
</evidence>
<dbReference type="InterPro" id="IPR050256">
    <property type="entry name" value="Glycosyltransferase_2"/>
</dbReference>
<dbReference type="RefSeq" id="WP_188651103.1">
    <property type="nucleotide sequence ID" value="NZ_BMNR01000002.1"/>
</dbReference>
<proteinExistence type="predicted"/>
<dbReference type="GO" id="GO:0005886">
    <property type="term" value="C:plasma membrane"/>
    <property type="evidence" value="ECO:0007669"/>
    <property type="project" value="TreeGrafter"/>
</dbReference>
<feature type="domain" description="Glycosyltransferase 2-like" evidence="9">
    <location>
        <begin position="4"/>
        <end position="168"/>
    </location>
</feature>
<evidence type="ECO:0000256" key="7">
    <source>
        <dbReference type="ARBA" id="ARBA00023136"/>
    </source>
</evidence>
<evidence type="ECO:0000256" key="8">
    <source>
        <dbReference type="SAM" id="Phobius"/>
    </source>
</evidence>
<feature type="transmembrane region" description="Helical" evidence="8">
    <location>
        <begin position="235"/>
        <end position="254"/>
    </location>
</feature>
<gene>
    <name evidence="10" type="ORF">GCM10007962_12500</name>
</gene>
<dbReference type="EMBL" id="BMNR01000002">
    <property type="protein sequence ID" value="GGK19861.1"/>
    <property type="molecule type" value="Genomic_DNA"/>
</dbReference>
<dbReference type="InterPro" id="IPR001173">
    <property type="entry name" value="Glyco_trans_2-like"/>
</dbReference>
<sequence>MNISVVIPLLNEQESLTELYDWIAKVMQSNHFSYEIIFIDDGSDDNSWETITQLSAKDKQVKGIRFLKNYGKSQALHAGFEKAQGDVVITMDADLQDNPDEIPELYNMIIKDGFDLVSGWKKKRYDAILSKNLPSKLFNWAARRTSGVKLHDFNCGLKAYRLEVVKHIDVNGEMHRYIPVLSKNAGFNKISEKVVQHQARKYGETKFGMDRFINGFLDLITIWFLSRFGKRPMHLFGSLGVIMFAIGFGFSLYLGIDKIFLNPFGRLITERPQFYIALSTMIIGTQFFVAGFLGEIILRTKPEKKRYSIKSELNF</sequence>
<comment type="caution">
    <text evidence="10">The sequence shown here is derived from an EMBL/GenBank/DDBJ whole genome shotgun (WGS) entry which is preliminary data.</text>
</comment>
<dbReference type="PANTHER" id="PTHR48090">
    <property type="entry name" value="UNDECAPRENYL-PHOSPHATE 4-DEOXY-4-FORMAMIDO-L-ARABINOSE TRANSFERASE-RELATED"/>
    <property type="match status" value="1"/>
</dbReference>
<evidence type="ECO:0000256" key="6">
    <source>
        <dbReference type="ARBA" id="ARBA00022989"/>
    </source>
</evidence>
<keyword evidence="3 10" id="KW-0808">Transferase</keyword>
<dbReference type="Pfam" id="PF00535">
    <property type="entry name" value="Glycos_transf_2"/>
    <property type="match status" value="1"/>
</dbReference>
<reference evidence="10" key="1">
    <citation type="journal article" date="2014" name="Int. J. Syst. Evol. Microbiol.">
        <title>Complete genome sequence of Corynebacterium casei LMG S-19264T (=DSM 44701T), isolated from a smear-ripened cheese.</title>
        <authorList>
            <consortium name="US DOE Joint Genome Institute (JGI-PGF)"/>
            <person name="Walter F."/>
            <person name="Albersmeier A."/>
            <person name="Kalinowski J."/>
            <person name="Ruckert C."/>
        </authorList>
    </citation>
    <scope>NUCLEOTIDE SEQUENCE</scope>
    <source>
        <strain evidence="10">JCM 12862</strain>
    </source>
</reference>
<dbReference type="GO" id="GO:0009103">
    <property type="term" value="P:lipopolysaccharide biosynthetic process"/>
    <property type="evidence" value="ECO:0007669"/>
    <property type="project" value="UniProtKB-KW"/>
</dbReference>
<accession>A0A8J3FFX1</accession>
<feature type="transmembrane region" description="Helical" evidence="8">
    <location>
        <begin position="274"/>
        <end position="298"/>
    </location>
</feature>
<keyword evidence="7 8" id="KW-0472">Membrane</keyword>
<dbReference type="CDD" id="cd04187">
    <property type="entry name" value="DPM1_like_bac"/>
    <property type="match status" value="1"/>
</dbReference>
<protein>
    <submittedName>
        <fullName evidence="10">Glycosyl transferase family 2</fullName>
    </submittedName>
</protein>
<dbReference type="InterPro" id="IPR029044">
    <property type="entry name" value="Nucleotide-diphossugar_trans"/>
</dbReference>
<dbReference type="PANTHER" id="PTHR48090:SF3">
    <property type="entry name" value="UNDECAPRENYL-PHOSPHATE 4-DEOXY-4-FORMAMIDO-L-ARABINOSE TRANSFERASE"/>
    <property type="match status" value="1"/>
</dbReference>
<dbReference type="AlphaFoldDB" id="A0A8J3FFX1"/>
<dbReference type="Proteomes" id="UP000612329">
    <property type="component" value="Unassembled WGS sequence"/>
</dbReference>
<evidence type="ECO:0000313" key="11">
    <source>
        <dbReference type="Proteomes" id="UP000612329"/>
    </source>
</evidence>
<evidence type="ECO:0000256" key="2">
    <source>
        <dbReference type="ARBA" id="ARBA00022676"/>
    </source>
</evidence>
<keyword evidence="5" id="KW-0448">Lipopolysaccharide biosynthesis</keyword>
<dbReference type="SUPFAM" id="SSF53448">
    <property type="entry name" value="Nucleotide-diphospho-sugar transferases"/>
    <property type="match status" value="1"/>
</dbReference>
<evidence type="ECO:0000256" key="4">
    <source>
        <dbReference type="ARBA" id="ARBA00022692"/>
    </source>
</evidence>
<keyword evidence="1" id="KW-1003">Cell membrane</keyword>
<evidence type="ECO:0000256" key="3">
    <source>
        <dbReference type="ARBA" id="ARBA00022679"/>
    </source>
</evidence>
<evidence type="ECO:0000256" key="5">
    <source>
        <dbReference type="ARBA" id="ARBA00022985"/>
    </source>
</evidence>
<evidence type="ECO:0000313" key="10">
    <source>
        <dbReference type="EMBL" id="GGK19861.1"/>
    </source>
</evidence>